<reference evidence="1" key="1">
    <citation type="journal article" date="2012" name="Science">
        <title>Fermentation, hydrogen, and sulfur metabolism in multiple uncultivated bacterial phyla.</title>
        <authorList>
            <person name="Wrighton K.C."/>
            <person name="Thomas B.C."/>
            <person name="Sharon I."/>
            <person name="Miller C.S."/>
            <person name="Castelle C.J."/>
            <person name="VerBerkmoes N.C."/>
            <person name="Wilkins M.J."/>
            <person name="Hettich R.L."/>
            <person name="Lipton M.S."/>
            <person name="Williams K.H."/>
            <person name="Long P.E."/>
            <person name="Banfield J.F."/>
        </authorList>
    </citation>
    <scope>NUCLEOTIDE SEQUENCE [LARGE SCALE GENOMIC DNA]</scope>
</reference>
<name>K1Z524_9BACT</name>
<dbReference type="EMBL" id="AMFJ01028885">
    <property type="protein sequence ID" value="EKD44386.1"/>
    <property type="molecule type" value="Genomic_DNA"/>
</dbReference>
<comment type="caution">
    <text evidence="1">The sequence shown here is derived from an EMBL/GenBank/DDBJ whole genome shotgun (WGS) entry which is preliminary data.</text>
</comment>
<gene>
    <name evidence="1" type="ORF">ACD_71C00154G0003</name>
</gene>
<accession>K1Z524</accession>
<dbReference type="AlphaFoldDB" id="K1Z524"/>
<proteinExistence type="predicted"/>
<organism evidence="1">
    <name type="scientific">uncultured bacterium</name>
    <name type="common">gcode 4</name>
    <dbReference type="NCBI Taxonomy" id="1234023"/>
    <lineage>
        <taxon>Bacteria</taxon>
        <taxon>environmental samples</taxon>
    </lineage>
</organism>
<protein>
    <submittedName>
        <fullName evidence="1">Uncharacterized protein</fullName>
    </submittedName>
</protein>
<sequence length="61" mass="7630">MVSNKLTFIYFLYKNQMENIKKRLHLKLTYQSLIPILPYWYFYTKTPYNHHPVIWLRSTFS</sequence>
<evidence type="ECO:0000313" key="1">
    <source>
        <dbReference type="EMBL" id="EKD44386.1"/>
    </source>
</evidence>